<comment type="caution">
    <text evidence="1">The sequence shown here is derived from an EMBL/GenBank/DDBJ whole genome shotgun (WGS) entry which is preliminary data.</text>
</comment>
<protein>
    <submittedName>
        <fullName evidence="1">Uncharacterized protein</fullName>
    </submittedName>
</protein>
<reference evidence="1" key="1">
    <citation type="submission" date="2022-07" db="EMBL/GenBank/DDBJ databases">
        <title>Phylogenomic reconstructions and comparative analyses of Kickxellomycotina fungi.</title>
        <authorList>
            <person name="Reynolds N.K."/>
            <person name="Stajich J.E."/>
            <person name="Barry K."/>
            <person name="Grigoriev I.V."/>
            <person name="Crous P."/>
            <person name="Smith M.E."/>
        </authorList>
    </citation>
    <scope>NUCLEOTIDE SEQUENCE</scope>
    <source>
        <strain evidence="1">Benny 63K</strain>
    </source>
</reference>
<keyword evidence="2" id="KW-1185">Reference proteome</keyword>
<sequence length="364" mass="39856">MISQVVSRTATSNAANATAASIDVSVPSDTPAESSNSSVRATEEENDHFIKKTDDSHINRSMGVGACALHPCLTRTAVDEPPTTAIEKLPEIKEIDVPSQQGSEGPDTAEIQLAELLAEHCVMRHKADLLQEGHSQSMVQMAQSRSSRSSSSSSEKSFKTPQRHMPRIPAAGGITHSESQSVLSTGALLTQRRRELELAGKRHSEATANAVRGLERGSNISKGTDTPTVELVQTAVSVREVSKLIGRTVVQMNNVRRIMIVTKPNDLSLVSLTRDLAIWLIESRARVQQPMVVYVEEHVARHRNFNLTRVHQKHPTSVDGLQYWTQEMCKQSPEIFDFAVTLGGDGTVLYTSWLFQGLVPPIIP</sequence>
<accession>A0ACC1I332</accession>
<evidence type="ECO:0000313" key="2">
    <source>
        <dbReference type="Proteomes" id="UP001150581"/>
    </source>
</evidence>
<organism evidence="1 2">
    <name type="scientific">Kickxella alabastrina</name>
    <dbReference type="NCBI Taxonomy" id="61397"/>
    <lineage>
        <taxon>Eukaryota</taxon>
        <taxon>Fungi</taxon>
        <taxon>Fungi incertae sedis</taxon>
        <taxon>Zoopagomycota</taxon>
        <taxon>Kickxellomycotina</taxon>
        <taxon>Kickxellomycetes</taxon>
        <taxon>Kickxellales</taxon>
        <taxon>Kickxellaceae</taxon>
        <taxon>Kickxella</taxon>
    </lineage>
</organism>
<proteinExistence type="predicted"/>
<name>A0ACC1I332_9FUNG</name>
<feature type="non-terminal residue" evidence="1">
    <location>
        <position position="364"/>
    </location>
</feature>
<dbReference type="Proteomes" id="UP001150581">
    <property type="component" value="Unassembled WGS sequence"/>
</dbReference>
<gene>
    <name evidence="1" type="ORF">LPJ66_009721</name>
</gene>
<dbReference type="EMBL" id="JANBPG010002309">
    <property type="protein sequence ID" value="KAJ1886248.1"/>
    <property type="molecule type" value="Genomic_DNA"/>
</dbReference>
<evidence type="ECO:0000313" key="1">
    <source>
        <dbReference type="EMBL" id="KAJ1886248.1"/>
    </source>
</evidence>